<comment type="caution">
    <text evidence="1">The sequence shown here is derived from an EMBL/GenBank/DDBJ whole genome shotgun (WGS) entry which is preliminary data.</text>
</comment>
<reference evidence="1 2" key="1">
    <citation type="submission" date="2019-03" db="EMBL/GenBank/DDBJ databases">
        <title>Freshwater and sediment microbial communities from various areas in North America, analyzing microbe dynamics in response to fracking.</title>
        <authorList>
            <person name="Lamendella R."/>
        </authorList>
    </citation>
    <scope>NUCLEOTIDE SEQUENCE [LARGE SCALE GENOMIC DNA]</scope>
    <source>
        <strain evidence="1 2">1_TX</strain>
    </source>
</reference>
<evidence type="ECO:0000313" key="2">
    <source>
        <dbReference type="Proteomes" id="UP000295150"/>
    </source>
</evidence>
<dbReference type="OrthoDB" id="9794942at2"/>
<dbReference type="RefSeq" id="WP_133484440.1">
    <property type="nucleotide sequence ID" value="NZ_SNWH01000041.1"/>
</dbReference>
<evidence type="ECO:0000313" key="1">
    <source>
        <dbReference type="EMBL" id="TDN95761.1"/>
    </source>
</evidence>
<dbReference type="AlphaFoldDB" id="A0A4R6GKV9"/>
<sequence length="139" mass="15961">MQFEPRKTESHRNWIDPDGIKIYTISAKGQTVDQSQYLPRLSAIKQAKGISWASTPAFVIFHDGAGARYLVLGWWGNDNELFTSVSVQTPSGWVEDPSLYSFCLYDLEVIWHERNSFIQFYYCQNPSIEAYRQDRLGGG</sequence>
<organism evidence="1 2">
    <name type="scientific">Halomonas ventosae</name>
    <dbReference type="NCBI Taxonomy" id="229007"/>
    <lineage>
        <taxon>Bacteria</taxon>
        <taxon>Pseudomonadati</taxon>
        <taxon>Pseudomonadota</taxon>
        <taxon>Gammaproteobacteria</taxon>
        <taxon>Oceanospirillales</taxon>
        <taxon>Halomonadaceae</taxon>
        <taxon>Halomonas</taxon>
    </lineage>
</organism>
<gene>
    <name evidence="1" type="ORF">DFO68_1415</name>
</gene>
<proteinExistence type="predicted"/>
<keyword evidence="2" id="KW-1185">Reference proteome</keyword>
<name>A0A4R6GKV9_9GAMM</name>
<dbReference type="EMBL" id="SNWH01000041">
    <property type="protein sequence ID" value="TDN95761.1"/>
    <property type="molecule type" value="Genomic_DNA"/>
</dbReference>
<accession>A0A4R6GKV9</accession>
<dbReference type="Proteomes" id="UP000295150">
    <property type="component" value="Unassembled WGS sequence"/>
</dbReference>
<protein>
    <submittedName>
        <fullName evidence="1">Uncharacterized protein</fullName>
    </submittedName>
</protein>